<gene>
    <name evidence="7" type="ORF">ACFSM5_19105</name>
</gene>
<evidence type="ECO:0000313" key="7">
    <source>
        <dbReference type="EMBL" id="MFD2265021.1"/>
    </source>
</evidence>
<evidence type="ECO:0000256" key="4">
    <source>
        <dbReference type="ARBA" id="ARBA00022989"/>
    </source>
</evidence>
<keyword evidence="3 6" id="KW-0812">Transmembrane</keyword>
<evidence type="ECO:0000256" key="5">
    <source>
        <dbReference type="ARBA" id="ARBA00023136"/>
    </source>
</evidence>
<dbReference type="EMBL" id="JBHUIP010000014">
    <property type="protein sequence ID" value="MFD2265021.1"/>
    <property type="molecule type" value="Genomic_DNA"/>
</dbReference>
<dbReference type="Pfam" id="PF03706">
    <property type="entry name" value="LPG_synthase_TM"/>
    <property type="match status" value="1"/>
</dbReference>
<feature type="transmembrane region" description="Helical" evidence="6">
    <location>
        <begin position="48"/>
        <end position="70"/>
    </location>
</feature>
<organism evidence="7 8">
    <name type="scientific">Lacibacterium aquatile</name>
    <dbReference type="NCBI Taxonomy" id="1168082"/>
    <lineage>
        <taxon>Bacteria</taxon>
        <taxon>Pseudomonadati</taxon>
        <taxon>Pseudomonadota</taxon>
        <taxon>Alphaproteobacteria</taxon>
        <taxon>Rhodospirillales</taxon>
        <taxon>Rhodospirillaceae</taxon>
    </lineage>
</organism>
<dbReference type="Proteomes" id="UP001597295">
    <property type="component" value="Unassembled WGS sequence"/>
</dbReference>
<keyword evidence="2" id="KW-1003">Cell membrane</keyword>
<comment type="subcellular location">
    <subcellularLocation>
        <location evidence="1">Cell membrane</location>
        <topology evidence="1">Multi-pass membrane protein</topology>
    </subcellularLocation>
</comment>
<dbReference type="InterPro" id="IPR022791">
    <property type="entry name" value="L-PG_synthase/AglD"/>
</dbReference>
<name>A0ABW5DYG7_9PROT</name>
<protein>
    <submittedName>
        <fullName evidence="7">Lysylphosphatidylglycerol synthase domain-containing protein</fullName>
    </submittedName>
</protein>
<feature type="transmembrane region" description="Helical" evidence="6">
    <location>
        <begin position="201"/>
        <end position="224"/>
    </location>
</feature>
<dbReference type="RefSeq" id="WP_379878188.1">
    <property type="nucleotide sequence ID" value="NZ_JBHUIP010000014.1"/>
</dbReference>
<dbReference type="PANTHER" id="PTHR39087">
    <property type="entry name" value="UPF0104 MEMBRANE PROTEIN MJ1595"/>
    <property type="match status" value="1"/>
</dbReference>
<evidence type="ECO:0000256" key="6">
    <source>
        <dbReference type="SAM" id="Phobius"/>
    </source>
</evidence>
<comment type="caution">
    <text evidence="7">The sequence shown here is derived from an EMBL/GenBank/DDBJ whole genome shotgun (WGS) entry which is preliminary data.</text>
</comment>
<evidence type="ECO:0000256" key="1">
    <source>
        <dbReference type="ARBA" id="ARBA00004651"/>
    </source>
</evidence>
<keyword evidence="5 6" id="KW-0472">Membrane</keyword>
<feature type="transmembrane region" description="Helical" evidence="6">
    <location>
        <begin position="121"/>
        <end position="140"/>
    </location>
</feature>
<dbReference type="PANTHER" id="PTHR39087:SF2">
    <property type="entry name" value="UPF0104 MEMBRANE PROTEIN MJ1595"/>
    <property type="match status" value="1"/>
</dbReference>
<feature type="transmembrane region" description="Helical" evidence="6">
    <location>
        <begin position="82"/>
        <end position="101"/>
    </location>
</feature>
<evidence type="ECO:0000313" key="8">
    <source>
        <dbReference type="Proteomes" id="UP001597295"/>
    </source>
</evidence>
<accession>A0ABW5DYG7</accession>
<keyword evidence="4 6" id="KW-1133">Transmembrane helix</keyword>
<feature type="transmembrane region" description="Helical" evidence="6">
    <location>
        <begin position="280"/>
        <end position="301"/>
    </location>
</feature>
<sequence length="308" mass="32882">MSFLQRWSKPLIALIMAGAAVWLVYRLTEQYDFAEVWQAVRAMPMQRLLTAGGFAALSYLCLTGFDAIGLHYAGKPLSHLRVALASFTTHAIGHTIGLAILSSGAIRYRFYSRWGLNAEQVAKVILCCGVTVGLGLTGLISLSLLIKPDLAETIVGLSSAWVRVIGAVGLALLVIYPLLAAKLRRPLKLWRWSFGFPTVKVAVAQVLLGPLNFACVAACLHQLLLAVVEIDYPSAAAAYGMANVAGLVSHVPGGMGVIEAVLVTILPGAKVLAAAVTFRALYYLAPLPLGVLAFLLAEVFASPKRSER</sequence>
<evidence type="ECO:0000256" key="2">
    <source>
        <dbReference type="ARBA" id="ARBA00022475"/>
    </source>
</evidence>
<evidence type="ECO:0000256" key="3">
    <source>
        <dbReference type="ARBA" id="ARBA00022692"/>
    </source>
</evidence>
<keyword evidence="8" id="KW-1185">Reference proteome</keyword>
<feature type="transmembrane region" description="Helical" evidence="6">
    <location>
        <begin position="160"/>
        <end position="180"/>
    </location>
</feature>
<feature type="transmembrane region" description="Helical" evidence="6">
    <location>
        <begin position="12"/>
        <end position="28"/>
    </location>
</feature>
<reference evidence="8" key="1">
    <citation type="journal article" date="2019" name="Int. J. Syst. Evol. Microbiol.">
        <title>The Global Catalogue of Microorganisms (GCM) 10K type strain sequencing project: providing services to taxonomists for standard genome sequencing and annotation.</title>
        <authorList>
            <consortium name="The Broad Institute Genomics Platform"/>
            <consortium name="The Broad Institute Genome Sequencing Center for Infectious Disease"/>
            <person name="Wu L."/>
            <person name="Ma J."/>
        </authorList>
    </citation>
    <scope>NUCLEOTIDE SEQUENCE [LARGE SCALE GENOMIC DNA]</scope>
    <source>
        <strain evidence="8">CGMCC 1.19062</strain>
    </source>
</reference>
<proteinExistence type="predicted"/>